<dbReference type="PANTHER" id="PTHR21310:SF15">
    <property type="entry name" value="AMINOGLYCOSIDE PHOSPHOTRANSFERASE DOMAIN-CONTAINING PROTEIN"/>
    <property type="match status" value="1"/>
</dbReference>
<evidence type="ECO:0000313" key="3">
    <source>
        <dbReference type="Proteomes" id="UP000800036"/>
    </source>
</evidence>
<dbReference type="AlphaFoldDB" id="A0A6A5UQQ2"/>
<feature type="domain" description="Aminoglycoside phosphotransferase" evidence="1">
    <location>
        <begin position="75"/>
        <end position="312"/>
    </location>
</feature>
<gene>
    <name evidence="2" type="ORF">BU23DRAFT_543127</name>
</gene>
<protein>
    <recommendedName>
        <fullName evidence="1">Aminoglycoside phosphotransferase domain-containing protein</fullName>
    </recommendedName>
</protein>
<keyword evidence="3" id="KW-1185">Reference proteome</keyword>
<organism evidence="2 3">
    <name type="scientific">Bimuria novae-zelandiae CBS 107.79</name>
    <dbReference type="NCBI Taxonomy" id="1447943"/>
    <lineage>
        <taxon>Eukaryota</taxon>
        <taxon>Fungi</taxon>
        <taxon>Dikarya</taxon>
        <taxon>Ascomycota</taxon>
        <taxon>Pezizomycotina</taxon>
        <taxon>Dothideomycetes</taxon>
        <taxon>Pleosporomycetidae</taxon>
        <taxon>Pleosporales</taxon>
        <taxon>Massarineae</taxon>
        <taxon>Didymosphaeriaceae</taxon>
        <taxon>Bimuria</taxon>
    </lineage>
</organism>
<dbReference type="PANTHER" id="PTHR21310">
    <property type="entry name" value="AMINOGLYCOSIDE PHOSPHOTRANSFERASE-RELATED-RELATED"/>
    <property type="match status" value="1"/>
</dbReference>
<dbReference type="OrthoDB" id="2831558at2759"/>
<dbReference type="InterPro" id="IPR051678">
    <property type="entry name" value="AGP_Transferase"/>
</dbReference>
<reference evidence="2" key="1">
    <citation type="journal article" date="2020" name="Stud. Mycol.">
        <title>101 Dothideomycetes genomes: a test case for predicting lifestyles and emergence of pathogens.</title>
        <authorList>
            <person name="Haridas S."/>
            <person name="Albert R."/>
            <person name="Binder M."/>
            <person name="Bloem J."/>
            <person name="Labutti K."/>
            <person name="Salamov A."/>
            <person name="Andreopoulos B."/>
            <person name="Baker S."/>
            <person name="Barry K."/>
            <person name="Bills G."/>
            <person name="Bluhm B."/>
            <person name="Cannon C."/>
            <person name="Castanera R."/>
            <person name="Culley D."/>
            <person name="Daum C."/>
            <person name="Ezra D."/>
            <person name="Gonzalez J."/>
            <person name="Henrissat B."/>
            <person name="Kuo A."/>
            <person name="Liang C."/>
            <person name="Lipzen A."/>
            <person name="Lutzoni F."/>
            <person name="Magnuson J."/>
            <person name="Mondo S."/>
            <person name="Nolan M."/>
            <person name="Ohm R."/>
            <person name="Pangilinan J."/>
            <person name="Park H.-J."/>
            <person name="Ramirez L."/>
            <person name="Alfaro M."/>
            <person name="Sun H."/>
            <person name="Tritt A."/>
            <person name="Yoshinaga Y."/>
            <person name="Zwiers L.-H."/>
            <person name="Turgeon B."/>
            <person name="Goodwin S."/>
            <person name="Spatafora J."/>
            <person name="Crous P."/>
            <person name="Grigoriev I."/>
        </authorList>
    </citation>
    <scope>NUCLEOTIDE SEQUENCE</scope>
    <source>
        <strain evidence="2">CBS 107.79</strain>
    </source>
</reference>
<dbReference type="Proteomes" id="UP000800036">
    <property type="component" value="Unassembled WGS sequence"/>
</dbReference>
<dbReference type="SUPFAM" id="SSF56112">
    <property type="entry name" value="Protein kinase-like (PK-like)"/>
    <property type="match status" value="1"/>
</dbReference>
<dbReference type="EMBL" id="ML976735">
    <property type="protein sequence ID" value="KAF1967205.1"/>
    <property type="molecule type" value="Genomic_DNA"/>
</dbReference>
<dbReference type="Gene3D" id="3.90.1200.10">
    <property type="match status" value="1"/>
</dbReference>
<name>A0A6A5UQQ2_9PLEO</name>
<dbReference type="InterPro" id="IPR002575">
    <property type="entry name" value="Aminoglycoside_PTrfase"/>
</dbReference>
<sequence length="431" mass="48221">MNQNHANFQGRLDFIRNILRERFGADEARIDPIQYDPESPFKYNNFVYRITLPSPPSVARNNNSHETRQPGTALLSEGAKEFIMRLTNPDAEGMHAHTRVENEVAIISLAAAALSGFKPHVVPSVYGWGSAAPPSSQGWILQELMPGASVSEAFNSMPLGEKKSILAQMAQILKALQDFQLPSSIEQYCGVTFDGAGQIVSTAMTSVGSGPWLLYEDYFRDRLERALQQADSNPYINGWHANGVRKRLEAFVESGVPAQFKALKSRDDKTIVHADFTLDNLLYDASTQRITALIDYDFACILHPSYEFLRSFSGAGGQFQGWSDIESSEQTVLRDAKLYGFPSTLPENTENGVKWDVAKVWEEELERLNVQRPRTIKGIEKVADVDAVLRSILPWRVTNSDVLRLQSEAVILKCRDENEAQLVKLLDHLGF</sequence>
<evidence type="ECO:0000313" key="2">
    <source>
        <dbReference type="EMBL" id="KAF1967205.1"/>
    </source>
</evidence>
<proteinExistence type="predicted"/>
<accession>A0A6A5UQQ2</accession>
<dbReference type="InterPro" id="IPR011009">
    <property type="entry name" value="Kinase-like_dom_sf"/>
</dbReference>
<dbReference type="Pfam" id="PF01636">
    <property type="entry name" value="APH"/>
    <property type="match status" value="1"/>
</dbReference>
<evidence type="ECO:0000259" key="1">
    <source>
        <dbReference type="Pfam" id="PF01636"/>
    </source>
</evidence>